<dbReference type="Proteomes" id="UP000887116">
    <property type="component" value="Unassembled WGS sequence"/>
</dbReference>
<accession>A0A8X6M5H2</accession>
<name>A0A8X6M5H2_TRICU</name>
<evidence type="ECO:0000313" key="2">
    <source>
        <dbReference type="Proteomes" id="UP000887116"/>
    </source>
</evidence>
<protein>
    <submittedName>
        <fullName evidence="1">Uncharacterized protein</fullName>
    </submittedName>
</protein>
<sequence length="109" mass="12225">MGHGPKGLLIDCTLLKKGKERGSIRVIRGACRERGSSPRGERRAQVPGMRQQHSCFLFEDSSEMNLSGDLLLIIKPRRGIAQKGRQSCSCPLLFWTLFEEWVKEAAAKL</sequence>
<proteinExistence type="predicted"/>
<comment type="caution">
    <text evidence="1">The sequence shown here is derived from an EMBL/GenBank/DDBJ whole genome shotgun (WGS) entry which is preliminary data.</text>
</comment>
<dbReference type="EMBL" id="BMAO01009714">
    <property type="protein sequence ID" value="GFR32787.1"/>
    <property type="molecule type" value="Genomic_DNA"/>
</dbReference>
<organism evidence="1 2">
    <name type="scientific">Trichonephila clavata</name>
    <name type="common">Joro spider</name>
    <name type="synonym">Nephila clavata</name>
    <dbReference type="NCBI Taxonomy" id="2740835"/>
    <lineage>
        <taxon>Eukaryota</taxon>
        <taxon>Metazoa</taxon>
        <taxon>Ecdysozoa</taxon>
        <taxon>Arthropoda</taxon>
        <taxon>Chelicerata</taxon>
        <taxon>Arachnida</taxon>
        <taxon>Araneae</taxon>
        <taxon>Araneomorphae</taxon>
        <taxon>Entelegynae</taxon>
        <taxon>Araneoidea</taxon>
        <taxon>Nephilidae</taxon>
        <taxon>Trichonephila</taxon>
    </lineage>
</organism>
<reference evidence="1" key="1">
    <citation type="submission" date="2020-07" db="EMBL/GenBank/DDBJ databases">
        <title>Multicomponent nature underlies the extraordinary mechanical properties of spider dragline silk.</title>
        <authorList>
            <person name="Kono N."/>
            <person name="Nakamura H."/>
            <person name="Mori M."/>
            <person name="Yoshida Y."/>
            <person name="Ohtoshi R."/>
            <person name="Malay A.D."/>
            <person name="Moran D.A.P."/>
            <person name="Tomita M."/>
            <person name="Numata K."/>
            <person name="Arakawa K."/>
        </authorList>
    </citation>
    <scope>NUCLEOTIDE SEQUENCE</scope>
</reference>
<evidence type="ECO:0000313" key="1">
    <source>
        <dbReference type="EMBL" id="GFR32787.1"/>
    </source>
</evidence>
<dbReference type="AlphaFoldDB" id="A0A8X6M5H2"/>
<gene>
    <name evidence="1" type="ORF">TNCT_222661</name>
</gene>
<keyword evidence="2" id="KW-1185">Reference proteome</keyword>